<dbReference type="Gene3D" id="3.40.630.30">
    <property type="match status" value="1"/>
</dbReference>
<keyword evidence="4" id="KW-1185">Reference proteome</keyword>
<dbReference type="GO" id="GO:0003700">
    <property type="term" value="F:DNA-binding transcription factor activity"/>
    <property type="evidence" value="ECO:0007669"/>
    <property type="project" value="TreeGrafter"/>
</dbReference>
<dbReference type="CDD" id="cd00038">
    <property type="entry name" value="CAP_ED"/>
    <property type="match status" value="1"/>
</dbReference>
<dbReference type="SMART" id="SM00100">
    <property type="entry name" value="cNMP"/>
    <property type="match status" value="1"/>
</dbReference>
<dbReference type="PROSITE" id="PS51186">
    <property type="entry name" value="GNAT"/>
    <property type="match status" value="1"/>
</dbReference>
<dbReference type="Gene3D" id="2.60.120.10">
    <property type="entry name" value="Jelly Rolls"/>
    <property type="match status" value="1"/>
</dbReference>
<gene>
    <name evidence="3" type="ORF">B8W67_19940</name>
</gene>
<comment type="caution">
    <text evidence="3">The sequence shown here is derived from an EMBL/GenBank/DDBJ whole genome shotgun (WGS) entry which is preliminary data.</text>
</comment>
<dbReference type="Pfam" id="PF00027">
    <property type="entry name" value="cNMP_binding"/>
    <property type="match status" value="1"/>
</dbReference>
<dbReference type="GO" id="GO:0005829">
    <property type="term" value="C:cytosol"/>
    <property type="evidence" value="ECO:0007669"/>
    <property type="project" value="TreeGrafter"/>
</dbReference>
<dbReference type="SUPFAM" id="SSF51206">
    <property type="entry name" value="cAMP-binding domain-like"/>
    <property type="match status" value="1"/>
</dbReference>
<dbReference type="AlphaFoldDB" id="A0AA91SPS4"/>
<dbReference type="PROSITE" id="PS00889">
    <property type="entry name" value="CNMP_BINDING_2"/>
    <property type="match status" value="1"/>
</dbReference>
<dbReference type="PROSITE" id="PS50042">
    <property type="entry name" value="CNMP_BINDING_3"/>
    <property type="match status" value="1"/>
</dbReference>
<dbReference type="InterPro" id="IPR016181">
    <property type="entry name" value="Acyl_CoA_acyltransferase"/>
</dbReference>
<evidence type="ECO:0000259" key="2">
    <source>
        <dbReference type="PROSITE" id="PS51186"/>
    </source>
</evidence>
<organism evidence="3 4">
    <name type="scientific">Mycolicibacillus koreensis</name>
    <dbReference type="NCBI Taxonomy" id="1069220"/>
    <lineage>
        <taxon>Bacteria</taxon>
        <taxon>Bacillati</taxon>
        <taxon>Actinomycetota</taxon>
        <taxon>Actinomycetes</taxon>
        <taxon>Mycobacteriales</taxon>
        <taxon>Mycobacteriaceae</taxon>
        <taxon>Mycolicibacillus</taxon>
    </lineage>
</organism>
<name>A0AA91SPS4_9MYCO</name>
<evidence type="ECO:0000313" key="3">
    <source>
        <dbReference type="EMBL" id="OSC23138.1"/>
    </source>
</evidence>
<dbReference type="InterPro" id="IPR000182">
    <property type="entry name" value="GNAT_dom"/>
</dbReference>
<sequence>MDIFAGCPRADLAELAAGLQPLHAGGGELLMKQGERPVSFLLISSGVAEVLHTDDDEVVVVDTVSAGMIVGEIALLRDSPRTATVITTEPLTGWIGDAAAMERLVQLPTVFDRLVRTMRQRLAALVTPVGIRLRDGTELSLRPVLPGDSERTLQGHVEFSTETLYRRFMTAQVPSPSLMAYLAEVDYVDHFVWVMTDPADDDAPIADARFVRDSTDPQLAEIAFTVADAYQGRGIGTVLFDALVIAAELAGVRRFFGRMLSDNLAMRTIMDRHGARWARDEDRGVVTTVIVVPEAAGLPFEPSLRTAIKDVARQVIRAAG</sequence>
<dbReference type="PANTHER" id="PTHR24567:SF74">
    <property type="entry name" value="HTH-TYPE TRANSCRIPTIONAL REGULATOR ARCR"/>
    <property type="match status" value="1"/>
</dbReference>
<dbReference type="CDD" id="cd04301">
    <property type="entry name" value="NAT_SF"/>
    <property type="match status" value="1"/>
</dbReference>
<dbReference type="InterPro" id="IPR018488">
    <property type="entry name" value="cNMP-bd_CS"/>
</dbReference>
<dbReference type="Pfam" id="PF13302">
    <property type="entry name" value="Acetyltransf_3"/>
    <property type="match status" value="1"/>
</dbReference>
<proteinExistence type="predicted"/>
<feature type="domain" description="N-acetyltransferase" evidence="2">
    <location>
        <begin position="139"/>
        <end position="305"/>
    </location>
</feature>
<dbReference type="PANTHER" id="PTHR24567">
    <property type="entry name" value="CRP FAMILY TRANSCRIPTIONAL REGULATORY PROTEIN"/>
    <property type="match status" value="1"/>
</dbReference>
<dbReference type="InterPro" id="IPR000595">
    <property type="entry name" value="cNMP-bd_dom"/>
</dbReference>
<dbReference type="InterPro" id="IPR014710">
    <property type="entry name" value="RmlC-like_jellyroll"/>
</dbReference>
<protein>
    <submittedName>
        <fullName evidence="3">GNAT family N-acetyltransferase</fullName>
    </submittedName>
</protein>
<dbReference type="InterPro" id="IPR050397">
    <property type="entry name" value="Env_Response_Regulators"/>
</dbReference>
<dbReference type="GO" id="GO:0016747">
    <property type="term" value="F:acyltransferase activity, transferring groups other than amino-acyl groups"/>
    <property type="evidence" value="ECO:0007669"/>
    <property type="project" value="InterPro"/>
</dbReference>
<accession>A0AA91SPS4</accession>
<dbReference type="InterPro" id="IPR018490">
    <property type="entry name" value="cNMP-bd_dom_sf"/>
</dbReference>
<reference evidence="3 4" key="1">
    <citation type="submission" date="2017-04" db="EMBL/GenBank/DDBJ databases">
        <title>The new phylogeny of genus Mycobacterium.</title>
        <authorList>
            <person name="Tortoli E."/>
            <person name="Trovato A."/>
            <person name="Cirillo D.M."/>
        </authorList>
    </citation>
    <scope>NUCLEOTIDE SEQUENCE [LARGE SCALE GENOMIC DNA]</scope>
    <source>
        <strain evidence="3 4">KCTC 19819</strain>
    </source>
</reference>
<dbReference type="SUPFAM" id="SSF55729">
    <property type="entry name" value="Acyl-CoA N-acyltransferases (Nat)"/>
    <property type="match status" value="1"/>
</dbReference>
<dbReference type="EMBL" id="NCXO01000094">
    <property type="protein sequence ID" value="OSC23138.1"/>
    <property type="molecule type" value="Genomic_DNA"/>
</dbReference>
<dbReference type="Proteomes" id="UP000193577">
    <property type="component" value="Unassembled WGS sequence"/>
</dbReference>
<evidence type="ECO:0000313" key="4">
    <source>
        <dbReference type="Proteomes" id="UP000193577"/>
    </source>
</evidence>
<evidence type="ECO:0000259" key="1">
    <source>
        <dbReference type="PROSITE" id="PS50042"/>
    </source>
</evidence>
<feature type="domain" description="Cyclic nucleotide-binding" evidence="1">
    <location>
        <begin position="3"/>
        <end position="105"/>
    </location>
</feature>